<evidence type="ECO:0000313" key="1">
    <source>
        <dbReference type="EMBL" id="EGW11024.1"/>
    </source>
</evidence>
<proteinExistence type="predicted"/>
<dbReference type="InParanoid" id="G3IGJ4"/>
<dbReference type="AlphaFoldDB" id="G3IGJ4"/>
<reference evidence="2" key="1">
    <citation type="journal article" date="2011" name="Nat. Biotechnol.">
        <title>The genomic sequence of the Chinese hamster ovary (CHO)-K1 cell line.</title>
        <authorList>
            <person name="Xu X."/>
            <person name="Nagarajan H."/>
            <person name="Lewis N.E."/>
            <person name="Pan S."/>
            <person name="Cai Z."/>
            <person name="Liu X."/>
            <person name="Chen W."/>
            <person name="Xie M."/>
            <person name="Wang W."/>
            <person name="Hammond S."/>
            <person name="Andersen M.R."/>
            <person name="Neff N."/>
            <person name="Passarelli B."/>
            <person name="Koh W."/>
            <person name="Fan H.C."/>
            <person name="Wang J."/>
            <person name="Gui Y."/>
            <person name="Lee K.H."/>
            <person name="Betenbaugh M.J."/>
            <person name="Quake S.R."/>
            <person name="Famili I."/>
            <person name="Palsson B.O."/>
            <person name="Wang J."/>
        </authorList>
    </citation>
    <scope>NUCLEOTIDE SEQUENCE [LARGE SCALE GENOMIC DNA]</scope>
    <source>
        <strain evidence="2">CHO K1 cell line</strain>
    </source>
</reference>
<dbReference type="EMBL" id="JH002582">
    <property type="protein sequence ID" value="EGW11024.1"/>
    <property type="molecule type" value="Genomic_DNA"/>
</dbReference>
<name>G3IGJ4_CRIGR</name>
<organism evidence="1 2">
    <name type="scientific">Cricetulus griseus</name>
    <name type="common">Chinese hamster</name>
    <name type="synonym">Cricetulus barabensis griseus</name>
    <dbReference type="NCBI Taxonomy" id="10029"/>
    <lineage>
        <taxon>Eukaryota</taxon>
        <taxon>Metazoa</taxon>
        <taxon>Chordata</taxon>
        <taxon>Craniata</taxon>
        <taxon>Vertebrata</taxon>
        <taxon>Euteleostomi</taxon>
        <taxon>Mammalia</taxon>
        <taxon>Eutheria</taxon>
        <taxon>Euarchontoglires</taxon>
        <taxon>Glires</taxon>
        <taxon>Rodentia</taxon>
        <taxon>Myomorpha</taxon>
        <taxon>Muroidea</taxon>
        <taxon>Cricetidae</taxon>
        <taxon>Cricetinae</taxon>
        <taxon>Cricetulus</taxon>
    </lineage>
</organism>
<sequence length="60" mass="6988">MDPFDHKSSPATGFQFSSRFSCGCLHQLLDEDYTMAHELVVNIIIRRGYLRYPLLCCLDY</sequence>
<gene>
    <name evidence="1" type="ORF">I79_022911</name>
</gene>
<accession>G3IGJ4</accession>
<protein>
    <submittedName>
        <fullName evidence="1">Uncharacterized protein</fullName>
    </submittedName>
</protein>
<evidence type="ECO:0000313" key="2">
    <source>
        <dbReference type="Proteomes" id="UP000001075"/>
    </source>
</evidence>
<dbReference type="Proteomes" id="UP000001075">
    <property type="component" value="Unassembled WGS sequence"/>
</dbReference>